<dbReference type="AlphaFoldDB" id="A0A6N3T8L5"/>
<accession>A0A6N3T8L5</accession>
<gene>
    <name evidence="1" type="ORF">Abin_054_003</name>
    <name evidence="2" type="ORF">AIN02nite_29500</name>
</gene>
<proteinExistence type="predicted"/>
<comment type="caution">
    <text evidence="2">The sequence shown here is derived from an EMBL/GenBank/DDBJ whole genome shotgun (WGS) entry which is preliminary data.</text>
</comment>
<protein>
    <submittedName>
        <fullName evidence="1">Filamentous hemagglutinin outer membrane protein</fullName>
    </submittedName>
</protein>
<reference evidence="2 4" key="2">
    <citation type="submission" date="2019-07" db="EMBL/GenBank/DDBJ databases">
        <title>Whole genome shotgun sequence of Acetobacter indonesiensis NBRC 16471.</title>
        <authorList>
            <person name="Hosoyama A."/>
            <person name="Uohara A."/>
            <person name="Ohji S."/>
            <person name="Ichikawa N."/>
        </authorList>
    </citation>
    <scope>NUCLEOTIDE SEQUENCE [LARGE SCALE GENOMIC DNA]</scope>
    <source>
        <strain evidence="2 4">NBRC 16471</strain>
    </source>
</reference>
<reference evidence="1 3" key="1">
    <citation type="submission" date="2012-11" db="EMBL/GenBank/DDBJ databases">
        <title>Whole genome sequence of Acetobacter indonesiensis 5H-1.</title>
        <authorList>
            <person name="Azuma Y."/>
            <person name="Higashiura N."/>
            <person name="Hirakawa H."/>
            <person name="Matsushita K."/>
        </authorList>
    </citation>
    <scope>NUCLEOTIDE SEQUENCE [LARGE SCALE GENOMIC DNA]</scope>
    <source>
        <strain evidence="1 3">5H-1</strain>
    </source>
</reference>
<sequence length="446" mass="43549">MTTSSSTAVDTTIKAGNSVTLGTPSGLTLDGAEVTGPCVDVSAGSLSIISPQNTSDYKSTARQAGAEISIPVWGAGGKTSGGASYSQQNVTDHFASTEDQLSGLYAGDQGLGVDVAGNTTLKAGVIESMADAGLNHFSTGSLTTSSVENISRWQATQQGGSFSGGAGMMGSTTGILGSVGTGLASGASGLMGGGRTHDETSESQSAIGGNIKVDAGSLSGHYTTDVTTANAALKNMFDAQKLSNQILSQQMGSQLVGEVGGQISDQLNSLGIAGFGEKGVENSYNRIALETAANALIAAVTGGNIGSAAAGMAAGGSAVSASLNSVAGWVLDQTDNNVETAAPLVTAIENIIASGAGAAGGVARGGGKTASINALNGASQASAVEQYNAGAGDILKVVAALAKSWAAQVAKDALLNTLKGEGTTVAKGAEKEAGSAENLESAAGDV</sequence>
<organism evidence="2 4">
    <name type="scientific">Acetobacter indonesiensis</name>
    <dbReference type="NCBI Taxonomy" id="104101"/>
    <lineage>
        <taxon>Bacteria</taxon>
        <taxon>Pseudomonadati</taxon>
        <taxon>Pseudomonadota</taxon>
        <taxon>Alphaproteobacteria</taxon>
        <taxon>Acetobacterales</taxon>
        <taxon>Acetobacteraceae</taxon>
        <taxon>Acetobacter</taxon>
    </lineage>
</organism>
<dbReference type="GO" id="GO:0003824">
    <property type="term" value="F:catalytic activity"/>
    <property type="evidence" value="ECO:0007669"/>
    <property type="project" value="UniProtKB-ARBA"/>
</dbReference>
<name>A0A6N3T8L5_9PROT</name>
<evidence type="ECO:0000313" key="1">
    <source>
        <dbReference type="EMBL" id="GAN64151.1"/>
    </source>
</evidence>
<dbReference type="Proteomes" id="UP000321104">
    <property type="component" value="Unassembled WGS sequence"/>
</dbReference>
<evidence type="ECO:0000313" key="4">
    <source>
        <dbReference type="Proteomes" id="UP000321104"/>
    </source>
</evidence>
<dbReference type="InterPro" id="IPR025157">
    <property type="entry name" value="Hemagglutinin_rpt"/>
</dbReference>
<evidence type="ECO:0000313" key="3">
    <source>
        <dbReference type="Proteomes" id="UP000032673"/>
    </source>
</evidence>
<evidence type="ECO:0000313" key="2">
    <source>
        <dbReference type="EMBL" id="GEN04925.1"/>
    </source>
</evidence>
<dbReference type="Proteomes" id="UP000032673">
    <property type="component" value="Unassembled WGS sequence"/>
</dbReference>
<dbReference type="Pfam" id="PF13332">
    <property type="entry name" value="Fil_haemagg_2"/>
    <property type="match status" value="1"/>
</dbReference>
<dbReference type="EMBL" id="BJXQ01000046">
    <property type="protein sequence ID" value="GEN04925.1"/>
    <property type="molecule type" value="Genomic_DNA"/>
</dbReference>
<dbReference type="RefSeq" id="WP_048847373.1">
    <property type="nucleotide sequence ID" value="NZ_BAMW01000051.1"/>
</dbReference>
<keyword evidence="3" id="KW-1185">Reference proteome</keyword>
<dbReference type="EMBL" id="BAMW01000051">
    <property type="protein sequence ID" value="GAN64151.1"/>
    <property type="molecule type" value="Genomic_DNA"/>
</dbReference>